<organism evidence="7 8">
    <name type="scientific">Erythroxylum novogranatense</name>
    <dbReference type="NCBI Taxonomy" id="1862640"/>
    <lineage>
        <taxon>Eukaryota</taxon>
        <taxon>Viridiplantae</taxon>
        <taxon>Streptophyta</taxon>
        <taxon>Embryophyta</taxon>
        <taxon>Tracheophyta</taxon>
        <taxon>Spermatophyta</taxon>
        <taxon>Magnoliopsida</taxon>
        <taxon>eudicotyledons</taxon>
        <taxon>Gunneridae</taxon>
        <taxon>Pentapetalae</taxon>
        <taxon>rosids</taxon>
        <taxon>fabids</taxon>
        <taxon>Malpighiales</taxon>
        <taxon>Erythroxylaceae</taxon>
        <taxon>Erythroxylum</taxon>
    </lineage>
</organism>
<keyword evidence="5 6" id="KW-0472">Membrane</keyword>
<evidence type="ECO:0000313" key="8">
    <source>
        <dbReference type="Proteomes" id="UP001159364"/>
    </source>
</evidence>
<dbReference type="AlphaFoldDB" id="A0AAV8SJ30"/>
<dbReference type="PRINTS" id="PR00259">
    <property type="entry name" value="TMFOUR"/>
</dbReference>
<sequence>MIRLSNALVTVLNCIFLVLGVALVGYGIYLHVEGSTPCHKFLQDTVILLGVAVSLLSSLGIMGSCRRKNLFLWLYLLLLLLLIIGLAVVSIFIFVVTANNAGKKDHHTDIGSFSSRLQKFITGKNWVVVRSCLADSQLCEALINSTDSKNILQRNFSPIQAGCCMPPANCGFKHVGGAYWRVTKSGMTSKNKDCAKWSNDTHGLCYDCNSCKRGFLSNIRKQWRHVVVVLLCVLVFTILVFIVSCCARKNNSKKSLI</sequence>
<comment type="subcellular location">
    <subcellularLocation>
        <location evidence="1">Membrane</location>
        <topology evidence="1">Multi-pass membrane protein</topology>
    </subcellularLocation>
</comment>
<feature type="transmembrane region" description="Helical" evidence="6">
    <location>
        <begin position="73"/>
        <end position="96"/>
    </location>
</feature>
<dbReference type="GO" id="GO:0016020">
    <property type="term" value="C:membrane"/>
    <property type="evidence" value="ECO:0007669"/>
    <property type="project" value="UniProtKB-SubCell"/>
</dbReference>
<dbReference type="PANTHER" id="PTHR32191">
    <property type="entry name" value="TETRASPANIN-8-RELATED"/>
    <property type="match status" value="1"/>
</dbReference>
<accession>A0AAV8SJ30</accession>
<keyword evidence="4 6" id="KW-1133">Transmembrane helix</keyword>
<dbReference type="InterPro" id="IPR044991">
    <property type="entry name" value="TET_plant"/>
</dbReference>
<evidence type="ECO:0000313" key="7">
    <source>
        <dbReference type="EMBL" id="KAJ8752230.1"/>
    </source>
</evidence>
<keyword evidence="8" id="KW-1185">Reference proteome</keyword>
<gene>
    <name evidence="7" type="ORF">K2173_003866</name>
</gene>
<dbReference type="Proteomes" id="UP001159364">
    <property type="component" value="Linkage Group LG10"/>
</dbReference>
<keyword evidence="3 6" id="KW-0812">Transmembrane</keyword>
<evidence type="ECO:0000256" key="4">
    <source>
        <dbReference type="ARBA" id="ARBA00022989"/>
    </source>
</evidence>
<comment type="similarity">
    <text evidence="2">Belongs to the tetraspanin (TM4SF) family.</text>
</comment>
<evidence type="ECO:0000256" key="2">
    <source>
        <dbReference type="ARBA" id="ARBA00006840"/>
    </source>
</evidence>
<dbReference type="Pfam" id="PF00335">
    <property type="entry name" value="Tetraspanin"/>
    <property type="match status" value="1"/>
</dbReference>
<evidence type="ECO:0000256" key="1">
    <source>
        <dbReference type="ARBA" id="ARBA00004141"/>
    </source>
</evidence>
<dbReference type="GO" id="GO:0009734">
    <property type="term" value="P:auxin-activated signaling pathway"/>
    <property type="evidence" value="ECO:0007669"/>
    <property type="project" value="InterPro"/>
</dbReference>
<comment type="caution">
    <text evidence="7">The sequence shown here is derived from an EMBL/GenBank/DDBJ whole genome shotgun (WGS) entry which is preliminary data.</text>
</comment>
<proteinExistence type="inferred from homology"/>
<dbReference type="EMBL" id="JAIWQS010000010">
    <property type="protein sequence ID" value="KAJ8752230.1"/>
    <property type="molecule type" value="Genomic_DNA"/>
</dbReference>
<name>A0AAV8SJ30_9ROSI</name>
<feature type="transmembrane region" description="Helical" evidence="6">
    <location>
        <begin position="7"/>
        <end position="29"/>
    </location>
</feature>
<dbReference type="InterPro" id="IPR018499">
    <property type="entry name" value="Tetraspanin/Peripherin"/>
</dbReference>
<evidence type="ECO:0000256" key="3">
    <source>
        <dbReference type="ARBA" id="ARBA00022692"/>
    </source>
</evidence>
<evidence type="ECO:0000256" key="6">
    <source>
        <dbReference type="SAM" id="Phobius"/>
    </source>
</evidence>
<reference evidence="7 8" key="1">
    <citation type="submission" date="2021-09" db="EMBL/GenBank/DDBJ databases">
        <title>Genomic insights and catalytic innovation underlie evolution of tropane alkaloids biosynthesis.</title>
        <authorList>
            <person name="Wang Y.-J."/>
            <person name="Tian T."/>
            <person name="Huang J.-P."/>
            <person name="Huang S.-X."/>
        </authorList>
    </citation>
    <scope>NUCLEOTIDE SEQUENCE [LARGE SCALE GENOMIC DNA]</scope>
    <source>
        <strain evidence="7">KIB-2018</strain>
        <tissue evidence="7">Leaf</tissue>
    </source>
</reference>
<evidence type="ECO:0000256" key="5">
    <source>
        <dbReference type="ARBA" id="ARBA00023136"/>
    </source>
</evidence>
<feature type="transmembrane region" description="Helical" evidence="6">
    <location>
        <begin position="226"/>
        <end position="247"/>
    </location>
</feature>
<protein>
    <submittedName>
        <fullName evidence="7">Uncharacterized protein</fullName>
    </submittedName>
</protein>
<feature type="transmembrane region" description="Helical" evidence="6">
    <location>
        <begin position="41"/>
        <end position="61"/>
    </location>
</feature>